<dbReference type="PROSITE" id="PS50112">
    <property type="entry name" value="PAS"/>
    <property type="match status" value="4"/>
</dbReference>
<dbReference type="Gene3D" id="3.30.565.10">
    <property type="entry name" value="Histidine kinase-like ATPase, C-terminal domain"/>
    <property type="match status" value="1"/>
</dbReference>
<feature type="domain" description="Histidine kinase" evidence="6">
    <location>
        <begin position="871"/>
        <end position="1087"/>
    </location>
</feature>
<organism evidence="9 10">
    <name type="scientific">Gelidibacter pelagius</name>
    <dbReference type="NCBI Taxonomy" id="2819985"/>
    <lineage>
        <taxon>Bacteria</taxon>
        <taxon>Pseudomonadati</taxon>
        <taxon>Bacteroidota</taxon>
        <taxon>Flavobacteriia</taxon>
        <taxon>Flavobacteriales</taxon>
        <taxon>Flavobacteriaceae</taxon>
        <taxon>Gelidibacter</taxon>
    </lineage>
</organism>
<sequence length="1089" mass="123464">MKNKVHNNDLLQSIFEASAEGIIAVNEAGYILTSNRACEALFGYGPGELIDKNIEMIIPEKLKLRYKNHIKNQNSALKIEKAVFGIKNDGSKLHLNLVATPSTIDDKKVTIVFFENAAQEKNDLRTIKKTNAELIESNRKFDALINNLKGIVFRCKNTKAYEMDYISEGCLEVTGYSFEDFMSQKIAYGNLILVEDRDKVWEDIQNAVSQGRPYSVEYRIKHLDGTIKYVWEKGTAIDDEKNDGVILEGFITDITLQKETELELRRSESKIKALLKANPDVMFIQDRQGVYLDWYANSPEKLSIQPDKFIGLNMEQVLPPNVYQKIKSSQKKAIASGKMQITEISTQDKKVMEHFEARVVLMSDDRLLTIVRDVTEKWRNDALLTIQKNALASAGNSILIADAQQPNNPIIYCNSAFEKMTGYSREEILGQKSRFLQVDDRDQKEFDIMQNAIANGEACKVTVRNYRKDGTMFWNDISITPVHNEEHKLTHFISVQNDVTNKVKAEYLKDKIRKVLELIVQDHSIKTIGNEIVKILETHFKGCIASIFLLDSEDKTLHKLVAPNLPKSFCNHIDGLKIGPRTGSCGTAAFSKKETIVSNIQTNGLWKDYKEIASKNGLKACWSFPVLSSTNQVLGTISIYSNTNKSPLEEEKKILLDMTHLASIALENRKNTDTIDKNRIQLEKHAHDLEQKVQERTQEVMETVQKLVESNISLEDQIRIADLAQGEAITSKNIASEIAKNFPNGFVAVMNEHSEILFAEGDALDQLELNKFYQEGMSIDDISVFSDERKERIKESIKKTLSGEYLSFEVNYKDRYFAVNTAPLTDKNNKINSALHVYNDISKQKEIEFTIQNALKSERELNDLKSRFVSLASHEFRTPLSAILTSAILIGKQNGDGMAEKRERYLARIERNVNNLTVILNDFLSLSKMDEGKVMPINERFDLISYSNKMVEETNISLKKDQTISVMSTNDELFINLDVKLLSHILNNLLSNASKYSSEDSNINFNILEKHKGVVLEISDQGIGIPLDEQKYLFGRFFRAKNAGNIEGTGLGLNIAKHYTELMGGTITFKSELNKGTTFSVEFPIQIEK</sequence>
<dbReference type="InterPro" id="IPR005467">
    <property type="entry name" value="His_kinase_dom"/>
</dbReference>
<dbReference type="Pfam" id="PF13185">
    <property type="entry name" value="GAF_2"/>
    <property type="match status" value="1"/>
</dbReference>
<dbReference type="PANTHER" id="PTHR43304">
    <property type="entry name" value="PHYTOCHROME-LIKE PROTEIN CPH1"/>
    <property type="match status" value="1"/>
</dbReference>
<keyword evidence="10" id="KW-1185">Reference proteome</keyword>
<dbReference type="InterPro" id="IPR052162">
    <property type="entry name" value="Sensor_kinase/Photoreceptor"/>
</dbReference>
<feature type="domain" description="PAS" evidence="7">
    <location>
        <begin position="388"/>
        <end position="456"/>
    </location>
</feature>
<dbReference type="Pfam" id="PF00989">
    <property type="entry name" value="PAS"/>
    <property type="match status" value="1"/>
</dbReference>
<dbReference type="SUPFAM" id="SSF55874">
    <property type="entry name" value="ATPase domain of HSP90 chaperone/DNA topoisomerase II/histidine kinase"/>
    <property type="match status" value="1"/>
</dbReference>
<comment type="caution">
    <text evidence="9">The sequence shown here is derived from an EMBL/GenBank/DDBJ whole genome shotgun (WGS) entry which is preliminary data.</text>
</comment>
<dbReference type="RefSeq" id="WP_208234111.1">
    <property type="nucleotide sequence ID" value="NZ_JAGEVG010000013.1"/>
</dbReference>
<keyword evidence="5" id="KW-0418">Kinase</keyword>
<dbReference type="CDD" id="cd00130">
    <property type="entry name" value="PAS"/>
    <property type="match status" value="3"/>
</dbReference>
<dbReference type="InterPro" id="IPR000700">
    <property type="entry name" value="PAS-assoc_C"/>
</dbReference>
<feature type="domain" description="PAS" evidence="7">
    <location>
        <begin position="267"/>
        <end position="337"/>
    </location>
</feature>
<dbReference type="PROSITE" id="PS50109">
    <property type="entry name" value="HIS_KIN"/>
    <property type="match status" value="1"/>
</dbReference>
<evidence type="ECO:0000256" key="1">
    <source>
        <dbReference type="ARBA" id="ARBA00000085"/>
    </source>
</evidence>
<accession>A0ABS3SUH4</accession>
<feature type="domain" description="PAC" evidence="8">
    <location>
        <begin position="214"/>
        <end position="266"/>
    </location>
</feature>
<dbReference type="PRINTS" id="PR00344">
    <property type="entry name" value="BCTRLSENSOR"/>
</dbReference>
<protein>
    <recommendedName>
        <fullName evidence="2">histidine kinase</fullName>
        <ecNumber evidence="2">2.7.13.3</ecNumber>
    </recommendedName>
</protein>
<dbReference type="NCBIfam" id="TIGR00229">
    <property type="entry name" value="sensory_box"/>
    <property type="match status" value="3"/>
</dbReference>
<evidence type="ECO:0000256" key="2">
    <source>
        <dbReference type="ARBA" id="ARBA00012438"/>
    </source>
</evidence>
<feature type="domain" description="PAC" evidence="8">
    <location>
        <begin position="459"/>
        <end position="511"/>
    </location>
</feature>
<dbReference type="SMART" id="SM00388">
    <property type="entry name" value="HisKA"/>
    <property type="match status" value="1"/>
</dbReference>
<dbReference type="Pfam" id="PF02518">
    <property type="entry name" value="HATPase_c"/>
    <property type="match status" value="1"/>
</dbReference>
<dbReference type="SMART" id="SM00065">
    <property type="entry name" value="GAF"/>
    <property type="match status" value="1"/>
</dbReference>
<evidence type="ECO:0000313" key="9">
    <source>
        <dbReference type="EMBL" id="MBO3098991.1"/>
    </source>
</evidence>
<dbReference type="InterPro" id="IPR003018">
    <property type="entry name" value="GAF"/>
</dbReference>
<dbReference type="SMART" id="SM00086">
    <property type="entry name" value="PAC"/>
    <property type="match status" value="2"/>
</dbReference>
<evidence type="ECO:0000256" key="5">
    <source>
        <dbReference type="ARBA" id="ARBA00022777"/>
    </source>
</evidence>
<dbReference type="CDD" id="cd00075">
    <property type="entry name" value="HATPase"/>
    <property type="match status" value="1"/>
</dbReference>
<dbReference type="SMART" id="SM00091">
    <property type="entry name" value="PAS"/>
    <property type="match status" value="4"/>
</dbReference>
<dbReference type="PANTHER" id="PTHR43304:SF1">
    <property type="entry name" value="PAC DOMAIN-CONTAINING PROTEIN"/>
    <property type="match status" value="1"/>
</dbReference>
<dbReference type="Pfam" id="PF00512">
    <property type="entry name" value="HisKA"/>
    <property type="match status" value="1"/>
</dbReference>
<dbReference type="EC" id="2.7.13.3" evidence="2"/>
<dbReference type="InterPro" id="IPR004358">
    <property type="entry name" value="Sig_transdc_His_kin-like_C"/>
</dbReference>
<dbReference type="PROSITE" id="PS50113">
    <property type="entry name" value="PAC"/>
    <property type="match status" value="2"/>
</dbReference>
<gene>
    <name evidence="9" type="ORF">J4051_11975</name>
</gene>
<dbReference type="Pfam" id="PF08448">
    <property type="entry name" value="PAS_4"/>
    <property type="match status" value="1"/>
</dbReference>
<evidence type="ECO:0000256" key="4">
    <source>
        <dbReference type="ARBA" id="ARBA00022679"/>
    </source>
</evidence>
<dbReference type="Proteomes" id="UP000681315">
    <property type="component" value="Unassembled WGS sequence"/>
</dbReference>
<evidence type="ECO:0000259" key="6">
    <source>
        <dbReference type="PROSITE" id="PS50109"/>
    </source>
</evidence>
<keyword evidence="3" id="KW-0597">Phosphoprotein</keyword>
<dbReference type="InterPro" id="IPR013656">
    <property type="entry name" value="PAS_4"/>
</dbReference>
<evidence type="ECO:0000259" key="8">
    <source>
        <dbReference type="PROSITE" id="PS50113"/>
    </source>
</evidence>
<evidence type="ECO:0000313" key="10">
    <source>
        <dbReference type="Proteomes" id="UP000681315"/>
    </source>
</evidence>
<feature type="domain" description="PAS" evidence="7">
    <location>
        <begin position="137"/>
        <end position="211"/>
    </location>
</feature>
<dbReference type="InterPro" id="IPR035965">
    <property type="entry name" value="PAS-like_dom_sf"/>
</dbReference>
<evidence type="ECO:0000259" key="7">
    <source>
        <dbReference type="PROSITE" id="PS50112"/>
    </source>
</evidence>
<dbReference type="InterPro" id="IPR036097">
    <property type="entry name" value="HisK_dim/P_sf"/>
</dbReference>
<dbReference type="InterPro" id="IPR000014">
    <property type="entry name" value="PAS"/>
</dbReference>
<dbReference type="SUPFAM" id="SSF55785">
    <property type="entry name" value="PYP-like sensor domain (PAS domain)"/>
    <property type="match status" value="4"/>
</dbReference>
<evidence type="ECO:0000256" key="3">
    <source>
        <dbReference type="ARBA" id="ARBA00022553"/>
    </source>
</evidence>
<dbReference type="InterPro" id="IPR013655">
    <property type="entry name" value="PAS_fold_3"/>
</dbReference>
<dbReference type="InterPro" id="IPR013767">
    <property type="entry name" value="PAS_fold"/>
</dbReference>
<dbReference type="CDD" id="cd00082">
    <property type="entry name" value="HisKA"/>
    <property type="match status" value="1"/>
</dbReference>
<dbReference type="SMART" id="SM00387">
    <property type="entry name" value="HATPase_c"/>
    <property type="match status" value="1"/>
</dbReference>
<dbReference type="Pfam" id="PF13426">
    <property type="entry name" value="PAS_9"/>
    <property type="match status" value="1"/>
</dbReference>
<dbReference type="InterPro" id="IPR003594">
    <property type="entry name" value="HATPase_dom"/>
</dbReference>
<dbReference type="Gene3D" id="1.10.287.130">
    <property type="match status" value="1"/>
</dbReference>
<reference evidence="9 10" key="1">
    <citation type="submission" date="2021-03" db="EMBL/GenBank/DDBJ databases">
        <title>Gelidibacter sp. nov., isolated from costal sediment.</title>
        <authorList>
            <person name="Lun K.-Y."/>
        </authorList>
    </citation>
    <scope>NUCLEOTIDE SEQUENCE [LARGE SCALE GENOMIC DNA]</scope>
    <source>
        <strain evidence="9 10">DF109</strain>
    </source>
</reference>
<dbReference type="InterPro" id="IPR001610">
    <property type="entry name" value="PAC"/>
</dbReference>
<dbReference type="Gene3D" id="3.30.450.20">
    <property type="entry name" value="PAS domain"/>
    <property type="match status" value="5"/>
</dbReference>
<dbReference type="SUPFAM" id="SSF47384">
    <property type="entry name" value="Homodimeric domain of signal transducing histidine kinase"/>
    <property type="match status" value="1"/>
</dbReference>
<dbReference type="SUPFAM" id="SSF55781">
    <property type="entry name" value="GAF domain-like"/>
    <property type="match status" value="1"/>
</dbReference>
<dbReference type="Gene3D" id="3.30.450.40">
    <property type="match status" value="1"/>
</dbReference>
<dbReference type="InterPro" id="IPR029016">
    <property type="entry name" value="GAF-like_dom_sf"/>
</dbReference>
<feature type="domain" description="PAS" evidence="7">
    <location>
        <begin position="7"/>
        <end position="60"/>
    </location>
</feature>
<dbReference type="Pfam" id="PF08447">
    <property type="entry name" value="PAS_3"/>
    <property type="match status" value="1"/>
</dbReference>
<dbReference type="InterPro" id="IPR036890">
    <property type="entry name" value="HATPase_C_sf"/>
</dbReference>
<dbReference type="EMBL" id="JAGEVG010000013">
    <property type="protein sequence ID" value="MBO3098991.1"/>
    <property type="molecule type" value="Genomic_DNA"/>
</dbReference>
<keyword evidence="4" id="KW-0808">Transferase</keyword>
<dbReference type="InterPro" id="IPR003661">
    <property type="entry name" value="HisK_dim/P_dom"/>
</dbReference>
<comment type="catalytic activity">
    <reaction evidence="1">
        <text>ATP + protein L-histidine = ADP + protein N-phospho-L-histidine.</text>
        <dbReference type="EC" id="2.7.13.3"/>
    </reaction>
</comment>
<name>A0ABS3SUH4_9FLAO</name>
<proteinExistence type="predicted"/>